<dbReference type="InterPro" id="IPR008030">
    <property type="entry name" value="NmrA-like"/>
</dbReference>
<comment type="caution">
    <text evidence="4">The sequence shown here is derived from an EMBL/GenBank/DDBJ whole genome shotgun (WGS) entry which is preliminary data.</text>
</comment>
<keyword evidence="2" id="KW-0521">NADP</keyword>
<evidence type="ECO:0000313" key="4">
    <source>
        <dbReference type="EMBL" id="OQE44944.1"/>
    </source>
</evidence>
<reference evidence="5" key="1">
    <citation type="journal article" date="2017" name="Nat. Microbiol.">
        <title>Global analysis of biosynthetic gene clusters reveals vast potential of secondary metabolite production in Penicillium species.</title>
        <authorList>
            <person name="Nielsen J.C."/>
            <person name="Grijseels S."/>
            <person name="Prigent S."/>
            <person name="Ji B."/>
            <person name="Dainat J."/>
            <person name="Nielsen K.F."/>
            <person name="Frisvad J.C."/>
            <person name="Workman M."/>
            <person name="Nielsen J."/>
        </authorList>
    </citation>
    <scope>NUCLEOTIDE SEQUENCE [LARGE SCALE GENOMIC DNA]</scope>
    <source>
        <strain evidence="5">IBT 31321</strain>
    </source>
</reference>
<evidence type="ECO:0000259" key="3">
    <source>
        <dbReference type="Pfam" id="PF05368"/>
    </source>
</evidence>
<dbReference type="STRING" id="36646.A0A1V6V2N6"/>
<dbReference type="InterPro" id="IPR036291">
    <property type="entry name" value="NAD(P)-bd_dom_sf"/>
</dbReference>
<dbReference type="GO" id="GO:0005634">
    <property type="term" value="C:nucleus"/>
    <property type="evidence" value="ECO:0007669"/>
    <property type="project" value="TreeGrafter"/>
</dbReference>
<evidence type="ECO:0000313" key="5">
    <source>
        <dbReference type="Proteomes" id="UP000191500"/>
    </source>
</evidence>
<sequence>MSKLIVVLGATGGQGTAIVDSFLKLPDWRVRGLTRNAASQKAQSLAAKGVEVTEANVDDQASLEKAFQGATAIFAFTDYYDYFFQLGPEESMARELQQGSNLARAAAKIPTLERYIWSTLPNTDLITKGQAIVPHFQGKANVDVFIKENLAELYEKTTFTIFTIFAANVTHYEIFRPIYIVSNLPSPLEFQISDRSLRVKPSAKKWVQFYPVHPDTPYPSIGNHRVNSGIFVRGVIENPPPSGTYVKCNVEDLTMDTFLAAWGRSSGVSPESNSTAVIQISMEQYIALWGEMGEEQASQWRFFQFMKDAGVNPNKVAGFKLVEGKDLLSEDLRATLVPTEEGMKTMDWSSFH</sequence>
<dbReference type="EMBL" id="MDDG01000002">
    <property type="protein sequence ID" value="OQE44944.1"/>
    <property type="molecule type" value="Genomic_DNA"/>
</dbReference>
<dbReference type="Proteomes" id="UP000191500">
    <property type="component" value="Unassembled WGS sequence"/>
</dbReference>
<dbReference type="Gene3D" id="3.90.25.10">
    <property type="entry name" value="UDP-galactose 4-epimerase, domain 1"/>
    <property type="match status" value="1"/>
</dbReference>
<organism evidence="4 5">
    <name type="scientific">Penicillium coprophilum</name>
    <dbReference type="NCBI Taxonomy" id="36646"/>
    <lineage>
        <taxon>Eukaryota</taxon>
        <taxon>Fungi</taxon>
        <taxon>Dikarya</taxon>
        <taxon>Ascomycota</taxon>
        <taxon>Pezizomycotina</taxon>
        <taxon>Eurotiomycetes</taxon>
        <taxon>Eurotiomycetidae</taxon>
        <taxon>Eurotiales</taxon>
        <taxon>Aspergillaceae</taxon>
        <taxon>Penicillium</taxon>
    </lineage>
</organism>
<accession>A0A1V6V2N6</accession>
<comment type="similarity">
    <text evidence="1">Belongs to the NmrA-type oxidoreductase family.</text>
</comment>
<dbReference type="AlphaFoldDB" id="A0A1V6V2N6"/>
<keyword evidence="5" id="KW-1185">Reference proteome</keyword>
<dbReference type="InterPro" id="IPR051164">
    <property type="entry name" value="NmrA-like_oxidored"/>
</dbReference>
<gene>
    <name evidence="4" type="ORF">PENCOP_c002G06914</name>
</gene>
<dbReference type="Gene3D" id="3.40.50.720">
    <property type="entry name" value="NAD(P)-binding Rossmann-like Domain"/>
    <property type="match status" value="1"/>
</dbReference>
<evidence type="ECO:0000256" key="1">
    <source>
        <dbReference type="ARBA" id="ARBA00006328"/>
    </source>
</evidence>
<dbReference type="PANTHER" id="PTHR42748:SF28">
    <property type="entry name" value="NMRA-LIKE DOMAIN-CONTAINING PROTEIN"/>
    <property type="match status" value="1"/>
</dbReference>
<dbReference type="Pfam" id="PF05368">
    <property type="entry name" value="NmrA"/>
    <property type="match status" value="1"/>
</dbReference>
<name>A0A1V6V2N6_9EURO</name>
<evidence type="ECO:0000256" key="2">
    <source>
        <dbReference type="ARBA" id="ARBA00022857"/>
    </source>
</evidence>
<protein>
    <recommendedName>
        <fullName evidence="3">NmrA-like domain-containing protein</fullName>
    </recommendedName>
</protein>
<dbReference type="PANTHER" id="PTHR42748">
    <property type="entry name" value="NITROGEN METABOLITE REPRESSION PROTEIN NMRA FAMILY MEMBER"/>
    <property type="match status" value="1"/>
</dbReference>
<proteinExistence type="inferred from homology"/>
<feature type="domain" description="NmrA-like" evidence="3">
    <location>
        <begin position="1"/>
        <end position="267"/>
    </location>
</feature>
<dbReference type="SUPFAM" id="SSF51735">
    <property type="entry name" value="NAD(P)-binding Rossmann-fold domains"/>
    <property type="match status" value="1"/>
</dbReference>